<dbReference type="InterPro" id="IPR054708">
    <property type="entry name" value="MTPAP-like_central"/>
</dbReference>
<proteinExistence type="inferred from homology"/>
<dbReference type="InterPro" id="IPR002058">
    <property type="entry name" value="PAP_assoc"/>
</dbReference>
<evidence type="ECO:0000256" key="8">
    <source>
        <dbReference type="ARBA" id="ARBA00038491"/>
    </source>
</evidence>
<dbReference type="EMBL" id="JARQWQ010000113">
    <property type="protein sequence ID" value="KAK2550223.1"/>
    <property type="molecule type" value="Genomic_DNA"/>
</dbReference>
<evidence type="ECO:0000256" key="6">
    <source>
        <dbReference type="ARBA" id="ARBA00022723"/>
    </source>
</evidence>
<dbReference type="Pfam" id="PF03828">
    <property type="entry name" value="PAP_assoc"/>
    <property type="match status" value="1"/>
</dbReference>
<dbReference type="PANTHER" id="PTHR12271:SF40">
    <property type="entry name" value="POLY(A) RNA POLYMERASE GLD2"/>
    <property type="match status" value="1"/>
</dbReference>
<dbReference type="PANTHER" id="PTHR12271">
    <property type="entry name" value="POLY A POLYMERASE CID PAP -RELATED"/>
    <property type="match status" value="1"/>
</dbReference>
<dbReference type="Gene3D" id="1.10.1410.10">
    <property type="match status" value="1"/>
</dbReference>
<evidence type="ECO:0000313" key="12">
    <source>
        <dbReference type="Proteomes" id="UP001249851"/>
    </source>
</evidence>
<sequence length="366" mass="41365">MLIALYPIFMPIPPTHDSSFSGNEFCVFQAETNRMFAVSLRASLTRQIEEKHEEVKEREHTSRKKKSWCQDIERIIKQSYPTSQLILVGSSANSFATEGCDVDLTLIRPNTGLFYGSTSNVQVLRRIRDGLRSIPTINTELIDGAVVPILKLNDWRQGLEGDISVDIHNSIFNTYLQKCYANMDPRVTPLVVTIKHWAKVSGITCARDHKLSGFAVVLLVLYYLQRGCTPPLLPSLQAVDPSHFSTTSGASATAEKLSGSLSSLPFSVKTCRSLNNDTLGNLLVGFFNFYCQFDWYRVISVRLADTRNVPSDKKWTRPYIRIEDPFDCKNVTRAVYKYPQFCIITEAIRRAKQQLANSNSHINDIL</sequence>
<dbReference type="GO" id="GO:0016779">
    <property type="term" value="F:nucleotidyltransferase activity"/>
    <property type="evidence" value="ECO:0007669"/>
    <property type="project" value="TreeGrafter"/>
</dbReference>
<dbReference type="GO" id="GO:0031123">
    <property type="term" value="P:RNA 3'-end processing"/>
    <property type="evidence" value="ECO:0007669"/>
    <property type="project" value="TreeGrafter"/>
</dbReference>
<evidence type="ECO:0000259" key="10">
    <source>
        <dbReference type="Pfam" id="PF22600"/>
    </source>
</evidence>
<dbReference type="GO" id="GO:0005737">
    <property type="term" value="C:cytoplasm"/>
    <property type="evidence" value="ECO:0007669"/>
    <property type="project" value="UniProtKB-SubCell"/>
</dbReference>
<dbReference type="SUPFAM" id="SSF81301">
    <property type="entry name" value="Nucleotidyltransferase"/>
    <property type="match status" value="1"/>
</dbReference>
<dbReference type="InterPro" id="IPR043519">
    <property type="entry name" value="NT_sf"/>
</dbReference>
<accession>A0AAD9PW91</accession>
<dbReference type="CDD" id="cd05402">
    <property type="entry name" value="NT_PAP_TUTase"/>
    <property type="match status" value="1"/>
</dbReference>
<dbReference type="GO" id="GO:0046872">
    <property type="term" value="F:metal ion binding"/>
    <property type="evidence" value="ECO:0007669"/>
    <property type="project" value="UniProtKB-KW"/>
</dbReference>
<evidence type="ECO:0000256" key="7">
    <source>
        <dbReference type="ARBA" id="ARBA00022842"/>
    </source>
</evidence>
<comment type="cofactor">
    <cofactor evidence="1">
        <name>Mn(2+)</name>
        <dbReference type="ChEBI" id="CHEBI:29035"/>
    </cofactor>
</comment>
<protein>
    <submittedName>
        <fullName evidence="11">Poly(A) RNA polymerase GLD2</fullName>
    </submittedName>
</protein>
<comment type="subcellular location">
    <subcellularLocation>
        <location evidence="3">Cytoplasm</location>
    </subcellularLocation>
</comment>
<feature type="domain" description="Poly(A) RNA polymerase mitochondrial-like central palm" evidence="10">
    <location>
        <begin position="44"/>
        <end position="181"/>
    </location>
</feature>
<evidence type="ECO:0000256" key="5">
    <source>
        <dbReference type="ARBA" id="ARBA00022679"/>
    </source>
</evidence>
<keyword evidence="5" id="KW-0808">Transferase</keyword>
<evidence type="ECO:0000256" key="3">
    <source>
        <dbReference type="ARBA" id="ARBA00004496"/>
    </source>
</evidence>
<dbReference type="SUPFAM" id="SSF81631">
    <property type="entry name" value="PAP/OAS1 substrate-binding domain"/>
    <property type="match status" value="1"/>
</dbReference>
<dbReference type="Gene3D" id="3.30.460.10">
    <property type="entry name" value="Beta Polymerase, domain 2"/>
    <property type="match status" value="1"/>
</dbReference>
<evidence type="ECO:0000256" key="4">
    <source>
        <dbReference type="ARBA" id="ARBA00022490"/>
    </source>
</evidence>
<comment type="similarity">
    <text evidence="8">Belongs to the DNA polymerase type-B-like family. GLD2 subfamily.</text>
</comment>
<reference evidence="11" key="2">
    <citation type="journal article" date="2023" name="Science">
        <title>Genomic signatures of disease resistance in endangered staghorn corals.</title>
        <authorList>
            <person name="Vollmer S.V."/>
            <person name="Selwyn J.D."/>
            <person name="Despard B.A."/>
            <person name="Roesel C.L."/>
        </authorList>
    </citation>
    <scope>NUCLEOTIDE SEQUENCE</scope>
    <source>
        <strain evidence="11">K2</strain>
    </source>
</reference>
<keyword evidence="12" id="KW-1185">Reference proteome</keyword>
<dbReference type="Pfam" id="PF22600">
    <property type="entry name" value="MTPAP-like_central"/>
    <property type="match status" value="1"/>
</dbReference>
<evidence type="ECO:0000256" key="1">
    <source>
        <dbReference type="ARBA" id="ARBA00001936"/>
    </source>
</evidence>
<comment type="caution">
    <text evidence="11">The sequence shown here is derived from an EMBL/GenBank/DDBJ whole genome shotgun (WGS) entry which is preliminary data.</text>
</comment>
<keyword evidence="7" id="KW-0460">Magnesium</keyword>
<dbReference type="Proteomes" id="UP001249851">
    <property type="component" value="Unassembled WGS sequence"/>
</dbReference>
<keyword evidence="4" id="KW-0963">Cytoplasm</keyword>
<comment type="cofactor">
    <cofactor evidence="2">
        <name>Mg(2+)</name>
        <dbReference type="ChEBI" id="CHEBI:18420"/>
    </cofactor>
</comment>
<organism evidence="11 12">
    <name type="scientific">Acropora cervicornis</name>
    <name type="common">Staghorn coral</name>
    <dbReference type="NCBI Taxonomy" id="6130"/>
    <lineage>
        <taxon>Eukaryota</taxon>
        <taxon>Metazoa</taxon>
        <taxon>Cnidaria</taxon>
        <taxon>Anthozoa</taxon>
        <taxon>Hexacorallia</taxon>
        <taxon>Scleractinia</taxon>
        <taxon>Astrocoeniina</taxon>
        <taxon>Acroporidae</taxon>
        <taxon>Acropora</taxon>
    </lineage>
</organism>
<dbReference type="AlphaFoldDB" id="A0AAD9PW91"/>
<evidence type="ECO:0000259" key="9">
    <source>
        <dbReference type="Pfam" id="PF03828"/>
    </source>
</evidence>
<keyword evidence="6" id="KW-0479">Metal-binding</keyword>
<evidence type="ECO:0000256" key="2">
    <source>
        <dbReference type="ARBA" id="ARBA00001946"/>
    </source>
</evidence>
<gene>
    <name evidence="11" type="ORF">P5673_029095</name>
</gene>
<name>A0AAD9PW91_ACRCE</name>
<reference evidence="11" key="1">
    <citation type="journal article" date="2023" name="G3 (Bethesda)">
        <title>Whole genome assembly and annotation of the endangered Caribbean coral Acropora cervicornis.</title>
        <authorList>
            <person name="Selwyn J.D."/>
            <person name="Vollmer S.V."/>
        </authorList>
    </citation>
    <scope>NUCLEOTIDE SEQUENCE</scope>
    <source>
        <strain evidence="11">K2</strain>
    </source>
</reference>
<evidence type="ECO:0000313" key="11">
    <source>
        <dbReference type="EMBL" id="KAK2550223.1"/>
    </source>
</evidence>
<feature type="domain" description="PAP-associated" evidence="9">
    <location>
        <begin position="278"/>
        <end position="330"/>
    </location>
</feature>